<sequence>MSYIIGILVISISILMIYQLTKKNVSSSSQFGVYVHTNSGKIPEHIEQIPIVETKHEIPYEESPQSTNNSEST</sequence>
<gene>
    <name evidence="1" type="ORF">GCM10007380_29290</name>
</gene>
<proteinExistence type="predicted"/>
<organism evidence="1 2">
    <name type="scientific">Gottfriedia solisilvae</name>
    <dbReference type="NCBI Taxonomy" id="1516104"/>
    <lineage>
        <taxon>Bacteria</taxon>
        <taxon>Bacillati</taxon>
        <taxon>Bacillota</taxon>
        <taxon>Bacilli</taxon>
        <taxon>Bacillales</taxon>
        <taxon>Bacillaceae</taxon>
        <taxon>Gottfriedia</taxon>
    </lineage>
</organism>
<evidence type="ECO:0000313" key="2">
    <source>
        <dbReference type="Proteomes" id="UP000626244"/>
    </source>
</evidence>
<dbReference type="EMBL" id="BMHB01000001">
    <property type="protein sequence ID" value="GGI15691.1"/>
    <property type="molecule type" value="Genomic_DNA"/>
</dbReference>
<reference evidence="2" key="1">
    <citation type="journal article" date="2019" name="Int. J. Syst. Evol. Microbiol.">
        <title>The Global Catalogue of Microorganisms (GCM) 10K type strain sequencing project: providing services to taxonomists for standard genome sequencing and annotation.</title>
        <authorList>
            <consortium name="The Broad Institute Genomics Platform"/>
            <consortium name="The Broad Institute Genome Sequencing Center for Infectious Disease"/>
            <person name="Wu L."/>
            <person name="Ma J."/>
        </authorList>
    </citation>
    <scope>NUCLEOTIDE SEQUENCE [LARGE SCALE GENOMIC DNA]</scope>
    <source>
        <strain evidence="2">CGMCC 1.14993</strain>
    </source>
</reference>
<dbReference type="RefSeq" id="WP_087999646.1">
    <property type="nucleotide sequence ID" value="NZ_BMHB01000001.1"/>
</dbReference>
<comment type="caution">
    <text evidence="1">The sequence shown here is derived from an EMBL/GenBank/DDBJ whole genome shotgun (WGS) entry which is preliminary data.</text>
</comment>
<dbReference type="AlphaFoldDB" id="A0A8J3F0N3"/>
<dbReference type="OrthoDB" id="2943389at2"/>
<keyword evidence="2" id="KW-1185">Reference proteome</keyword>
<evidence type="ECO:0000313" key="1">
    <source>
        <dbReference type="EMBL" id="GGI15691.1"/>
    </source>
</evidence>
<protein>
    <submittedName>
        <fullName evidence="1">Uncharacterized protein</fullName>
    </submittedName>
</protein>
<accession>A0A8J3F0N3</accession>
<name>A0A8J3F0N3_9BACI</name>
<dbReference type="Proteomes" id="UP000626244">
    <property type="component" value="Unassembled WGS sequence"/>
</dbReference>